<comment type="similarity">
    <text evidence="6">Belongs to the DEAD box helicase family.</text>
</comment>
<accession>A0A196S9X4</accession>
<gene>
    <name evidence="11" type="ORF">AV274_4535</name>
</gene>
<evidence type="ECO:0000256" key="7">
    <source>
        <dbReference type="RuleBase" id="RU365068"/>
    </source>
</evidence>
<dbReference type="EC" id="3.6.4.13" evidence="7"/>
<keyword evidence="8" id="KW-0175">Coiled coil</keyword>
<dbReference type="CDD" id="cd18787">
    <property type="entry name" value="SF2_C_DEAD"/>
    <property type="match status" value="1"/>
</dbReference>
<reference evidence="11 12" key="1">
    <citation type="submission" date="2016-05" db="EMBL/GenBank/DDBJ databases">
        <title>Nuclear genome of Blastocystis sp. subtype 1 NandII.</title>
        <authorList>
            <person name="Gentekaki E."/>
            <person name="Curtis B."/>
            <person name="Stairs C."/>
            <person name="Eme L."/>
            <person name="Herman E."/>
            <person name="Klimes V."/>
            <person name="Arias M.C."/>
            <person name="Elias M."/>
            <person name="Hilliou F."/>
            <person name="Klute M."/>
            <person name="Malik S.-B."/>
            <person name="Pightling A."/>
            <person name="Rachubinski R."/>
            <person name="Salas D."/>
            <person name="Schlacht A."/>
            <person name="Suga H."/>
            <person name="Archibald J."/>
            <person name="Ball S.G."/>
            <person name="Clark G."/>
            <person name="Dacks J."/>
            <person name="Van Der Giezen M."/>
            <person name="Tsaousis A."/>
            <person name="Roger A."/>
        </authorList>
    </citation>
    <scope>NUCLEOTIDE SEQUENCE [LARGE SCALE GENOMIC DNA]</scope>
    <source>
        <strain evidence="12">ATCC 50177 / NandII</strain>
    </source>
</reference>
<dbReference type="PROSITE" id="PS00039">
    <property type="entry name" value="DEAD_ATP_HELICASE"/>
    <property type="match status" value="1"/>
</dbReference>
<evidence type="ECO:0000313" key="12">
    <source>
        <dbReference type="Proteomes" id="UP000078348"/>
    </source>
</evidence>
<dbReference type="InterPro" id="IPR027417">
    <property type="entry name" value="P-loop_NTPase"/>
</dbReference>
<dbReference type="PROSITE" id="PS51192">
    <property type="entry name" value="HELICASE_ATP_BIND_1"/>
    <property type="match status" value="1"/>
</dbReference>
<dbReference type="SMART" id="SM00490">
    <property type="entry name" value="HELICc"/>
    <property type="match status" value="1"/>
</dbReference>
<dbReference type="PANTHER" id="PTHR24031">
    <property type="entry name" value="RNA HELICASE"/>
    <property type="match status" value="1"/>
</dbReference>
<dbReference type="InterPro" id="IPR011545">
    <property type="entry name" value="DEAD/DEAH_box_helicase_dom"/>
</dbReference>
<protein>
    <recommendedName>
        <fullName evidence="7">ATP-dependent RNA helicase</fullName>
        <ecNumber evidence="7">3.6.4.13</ecNumber>
    </recommendedName>
</protein>
<comment type="domain">
    <text evidence="7">The Q motif is unique to and characteristic of the DEAD box family of RNA helicases and controls ATP binding and hydrolysis.</text>
</comment>
<evidence type="ECO:0000256" key="3">
    <source>
        <dbReference type="ARBA" id="ARBA00022806"/>
    </source>
</evidence>
<feature type="coiled-coil region" evidence="8">
    <location>
        <begin position="443"/>
        <end position="470"/>
    </location>
</feature>
<dbReference type="GO" id="GO:0016787">
    <property type="term" value="F:hydrolase activity"/>
    <property type="evidence" value="ECO:0007669"/>
    <property type="project" value="UniProtKB-KW"/>
</dbReference>
<dbReference type="SUPFAM" id="SSF52540">
    <property type="entry name" value="P-loop containing nucleoside triphosphate hydrolases"/>
    <property type="match status" value="1"/>
</dbReference>
<keyword evidence="12" id="KW-1185">Reference proteome</keyword>
<evidence type="ECO:0000256" key="5">
    <source>
        <dbReference type="ARBA" id="ARBA00022884"/>
    </source>
</evidence>
<dbReference type="InterPro" id="IPR000629">
    <property type="entry name" value="RNA-helicase_DEAD-box_CS"/>
</dbReference>
<evidence type="ECO:0000256" key="8">
    <source>
        <dbReference type="SAM" id="Coils"/>
    </source>
</evidence>
<dbReference type="AlphaFoldDB" id="A0A196S9X4"/>
<evidence type="ECO:0000256" key="2">
    <source>
        <dbReference type="ARBA" id="ARBA00022801"/>
    </source>
</evidence>
<keyword evidence="5 7" id="KW-0694">RNA-binding</keyword>
<keyword evidence="1 6" id="KW-0547">Nucleotide-binding</keyword>
<dbReference type="Proteomes" id="UP000078348">
    <property type="component" value="Unassembled WGS sequence"/>
</dbReference>
<keyword evidence="4 6" id="KW-0067">ATP-binding</keyword>
<evidence type="ECO:0000259" key="9">
    <source>
        <dbReference type="PROSITE" id="PS51192"/>
    </source>
</evidence>
<keyword evidence="3 6" id="KW-0347">Helicase</keyword>
<dbReference type="GO" id="GO:0005524">
    <property type="term" value="F:ATP binding"/>
    <property type="evidence" value="ECO:0007669"/>
    <property type="project" value="UniProtKB-UniRule"/>
</dbReference>
<dbReference type="InterPro" id="IPR014001">
    <property type="entry name" value="Helicase_ATP-bd"/>
</dbReference>
<dbReference type="InterPro" id="IPR001650">
    <property type="entry name" value="Helicase_C-like"/>
</dbReference>
<dbReference type="STRING" id="478820.A0A196S9X4"/>
<organism evidence="11 12">
    <name type="scientific">Blastocystis sp. subtype 1 (strain ATCC 50177 / NandII)</name>
    <dbReference type="NCBI Taxonomy" id="478820"/>
    <lineage>
        <taxon>Eukaryota</taxon>
        <taxon>Sar</taxon>
        <taxon>Stramenopiles</taxon>
        <taxon>Bigyra</taxon>
        <taxon>Opalozoa</taxon>
        <taxon>Opalinata</taxon>
        <taxon>Blastocystidae</taxon>
        <taxon>Blastocystis</taxon>
    </lineage>
</organism>
<dbReference type="PROSITE" id="PS51194">
    <property type="entry name" value="HELICASE_CTER"/>
    <property type="match status" value="1"/>
</dbReference>
<keyword evidence="2 6" id="KW-0378">Hydrolase</keyword>
<evidence type="ECO:0000313" key="11">
    <source>
        <dbReference type="EMBL" id="OAO13860.1"/>
    </source>
</evidence>
<dbReference type="EMBL" id="LXWW01000320">
    <property type="protein sequence ID" value="OAO13860.1"/>
    <property type="molecule type" value="Genomic_DNA"/>
</dbReference>
<dbReference type="SMART" id="SM00487">
    <property type="entry name" value="DEXDc"/>
    <property type="match status" value="1"/>
</dbReference>
<dbReference type="OrthoDB" id="3370at2759"/>
<dbReference type="GO" id="GO:0003723">
    <property type="term" value="F:RNA binding"/>
    <property type="evidence" value="ECO:0007669"/>
    <property type="project" value="UniProtKB-UniRule"/>
</dbReference>
<feature type="domain" description="Helicase C-terminal" evidence="10">
    <location>
        <begin position="312"/>
        <end position="461"/>
    </location>
</feature>
<dbReference type="Gene3D" id="3.40.50.300">
    <property type="entry name" value="P-loop containing nucleotide triphosphate hydrolases"/>
    <property type="match status" value="2"/>
</dbReference>
<evidence type="ECO:0000259" key="10">
    <source>
        <dbReference type="PROSITE" id="PS51194"/>
    </source>
</evidence>
<feature type="domain" description="Helicase ATP-binding" evidence="9">
    <location>
        <begin position="53"/>
        <end position="276"/>
    </location>
</feature>
<sequence length="483" mass="54480">MQTEEVSMKVAMTMQDACQAWGIHPTLVKNLEDDGIKEFFEIQTKAIPQILDCDRCHIARDITICAPTGSGKTLVYIIPIVQALIHRIVPCIRALVVVPSRDLAIQAKATFDQYVKGTDLRVGMLGSWGAADSSLDYHDDDTWLRECNEEEDLLGTYEEVDIAITTPGRLVEHIKNNPQFDIQNLQYLIVDEADKLLLQSFSNWIHVLYGKLEETPVSVFEKTQDVYRIRPSFNRTASDNGSLRVLQGVRKILLSATLNSESNINIEKLRLNNLLVYTAKSVTAQNVFMVPAQLREHYYVCEAIRKPLVFLQLLRSLLDAGKKTLVFCNSIDTVHRVFSLTSLFLGEGASVAEYSSQIPAAKREAVMGAFQKGELRALISSDNIARGVDIPDVGVVVNYDIPPYTETYIHRSGRTARAMKEGDVVSLVRPQQEGFFRFMTKKIQGSHAKKEEMEKASEEMEKKYVEAIGQLKEVMMSEKLRKR</sequence>
<evidence type="ECO:0000256" key="1">
    <source>
        <dbReference type="ARBA" id="ARBA00022741"/>
    </source>
</evidence>
<dbReference type="Pfam" id="PF00270">
    <property type="entry name" value="DEAD"/>
    <property type="match status" value="1"/>
</dbReference>
<comment type="function">
    <text evidence="7">RNA helicase.</text>
</comment>
<comment type="caution">
    <text evidence="11">The sequence shown here is derived from an EMBL/GenBank/DDBJ whole genome shotgun (WGS) entry which is preliminary data.</text>
</comment>
<evidence type="ECO:0000256" key="4">
    <source>
        <dbReference type="ARBA" id="ARBA00022840"/>
    </source>
</evidence>
<proteinExistence type="inferred from homology"/>
<dbReference type="GO" id="GO:0003724">
    <property type="term" value="F:RNA helicase activity"/>
    <property type="evidence" value="ECO:0007669"/>
    <property type="project" value="UniProtKB-EC"/>
</dbReference>
<dbReference type="Pfam" id="PF00271">
    <property type="entry name" value="Helicase_C"/>
    <property type="match status" value="1"/>
</dbReference>
<name>A0A196S9X4_BLAHN</name>
<comment type="catalytic activity">
    <reaction evidence="7">
        <text>ATP + H2O = ADP + phosphate + H(+)</text>
        <dbReference type="Rhea" id="RHEA:13065"/>
        <dbReference type="ChEBI" id="CHEBI:15377"/>
        <dbReference type="ChEBI" id="CHEBI:15378"/>
        <dbReference type="ChEBI" id="CHEBI:30616"/>
        <dbReference type="ChEBI" id="CHEBI:43474"/>
        <dbReference type="ChEBI" id="CHEBI:456216"/>
        <dbReference type="EC" id="3.6.4.13"/>
    </reaction>
</comment>
<evidence type="ECO:0000256" key="6">
    <source>
        <dbReference type="RuleBase" id="RU000492"/>
    </source>
</evidence>